<gene>
    <name evidence="3" type="ORF">ACFQ1Z_01515</name>
</gene>
<dbReference type="NCBIfam" id="TIGR02099">
    <property type="entry name" value="YhdP family protein"/>
    <property type="match status" value="1"/>
</dbReference>
<reference evidence="4" key="1">
    <citation type="journal article" date="2019" name="Int. J. Syst. Evol. Microbiol.">
        <title>The Global Catalogue of Microorganisms (GCM) 10K type strain sequencing project: providing services to taxonomists for standard genome sequencing and annotation.</title>
        <authorList>
            <consortium name="The Broad Institute Genomics Platform"/>
            <consortium name="The Broad Institute Genome Sequencing Center for Infectious Disease"/>
            <person name="Wu L."/>
            <person name="Ma J."/>
        </authorList>
    </citation>
    <scope>NUCLEOTIDE SEQUENCE [LARGE SCALE GENOMIC DNA]</scope>
    <source>
        <strain evidence="4">CCUG 58412</strain>
    </source>
</reference>
<protein>
    <submittedName>
        <fullName evidence="3">YhdP family protein</fullName>
    </submittedName>
</protein>
<feature type="domain" description="YhdP central" evidence="2">
    <location>
        <begin position="1"/>
        <end position="1299"/>
    </location>
</feature>
<dbReference type="RefSeq" id="WP_379054940.1">
    <property type="nucleotide sequence ID" value="NZ_JBHTKB010000001.1"/>
</dbReference>
<dbReference type="InterPro" id="IPR025263">
    <property type="entry name" value="YhdP_central"/>
</dbReference>
<organism evidence="3 4">
    <name type="scientific">Methylophilus luteus</name>
    <dbReference type="NCBI Taxonomy" id="640108"/>
    <lineage>
        <taxon>Bacteria</taxon>
        <taxon>Pseudomonadati</taxon>
        <taxon>Pseudomonadota</taxon>
        <taxon>Betaproteobacteria</taxon>
        <taxon>Nitrosomonadales</taxon>
        <taxon>Methylophilaceae</taxon>
        <taxon>Methylophilus</taxon>
    </lineage>
</organism>
<evidence type="ECO:0000259" key="2">
    <source>
        <dbReference type="Pfam" id="PF13116"/>
    </source>
</evidence>
<feature type="transmembrane region" description="Helical" evidence="1">
    <location>
        <begin position="9"/>
        <end position="32"/>
    </location>
</feature>
<keyword evidence="1" id="KW-0812">Transmembrane</keyword>
<evidence type="ECO:0000313" key="3">
    <source>
        <dbReference type="EMBL" id="MFD0912214.1"/>
    </source>
</evidence>
<dbReference type="PANTHER" id="PTHR38690:SF1">
    <property type="entry name" value="PROTEASE"/>
    <property type="match status" value="1"/>
</dbReference>
<proteinExistence type="predicted"/>
<sequence length="1320" mass="145236">MPLQKIKRWLITLSLVVLVVVAGIIGVIHFYVFPHIDDYKDRIAQTLSQSLKQEVTIEHIAIRWSGFAPHVTLGNVTVFDQQQRPALELSKISTRLSWSSLFLLSPSLTSLRIDAPNLIIRRTENGELYLAGISMSGQGNPAFSNWLLSQRRINITHATVTWVDEQRQAPPLLLEDLNIEILTPVWQRLLNRHTIHMDSLVSTGTRQRITLESVLIGNDVAKPQVWHGEVSLRLPQMDLAAWSPWLDLPIKVNQGQGSLTTTFAFEAMQLQRLAAQVDLKAVSVTPTNNSDTFLANAVSGEVRWQRVEQRHMVHLKHFSADIAPGLKLEDANGELQWDTQGHEGVLTVKKLALEQGQALAKWLEVQLPDAQPQAAEATTAATSATAPISATAKPNTERAEIAQLLEHTAPSGKFSQIKLRWLQRAGQWQDYALAADLDAIHTQAYEQLPGLQNWSGRLTVRPNAGSIELDTQKASIDLAGILRWPVPIDSLQGNIAWENNGQKTLISTRNLHLSNAHIALRTNMEYQLGAAGGDSIQLQTQIERGDAKHAPFYYPLILGESTLHWLDTSILAGQIRRGELIIKGRIKDFPFVNAAHQADPALGLFRVTAQVDHASLEYGTGWPLIQGVDALLKFEGKRMDIAVKNGTTVGQRITQAQVEIPRLDADWPMLNVKATVTGTVEQGVKFVNTSPVRQVTMGFTDLLKTAGDAELKLALQVPLNDVDASQFQGDYAIRNGRIAANPEIAMPEMTNINGHLKFTEKGLQAQGVQLALFDNPASVSLTTRSDKSVLIQGSGRITDSALKKLDSNLLTKALHGTTDWKSSLLIQPPGNIRLDIRSQLIGMGIDLPEPMKKSVETPANLTIRLRQEANQSDKIAIHYNDWLHGNFLRSTAGAESKISAGEISVNTPPRMPAGEGINLRADFQKLNVDEWLAYTGQTAGAGSEPAGAANIPFNRIDLSAGTLQVFDRHLHQIKLNITPDQERLKMSIQSQELAGEADWITAKPNNKLIAKLSYLRIPRSLDNDDTPASAGEVRRLSMTYPEVEILAQDFQFGDKQLGSLDIKAYNSGENWVIQKMNLDNPDSQLTADGTWRNSVRNPQTSLKFSLSSNNLGKTLQRFQPGGEMVKGGTGTMAGQIGWPGSPHQFAVERLDGNFSMQLEKGQILKVQPGVGRLLGLLSLQSLPRRLTLDFRDLFSQGFAFDKITSTANIRDGILRSDDLFMTGPAAEVRLKGETNLKAETQRLRVKVTPHISDSVSLAALAGGPIVGVAAFVAQKLLKDPLNKISSSEYMITGTWDNPQEVDIDKAESVKQPVQPLKGLQ</sequence>
<name>A0ABW3F328_9PROT</name>
<dbReference type="PANTHER" id="PTHR38690">
    <property type="entry name" value="PROTEASE-RELATED"/>
    <property type="match status" value="1"/>
</dbReference>
<dbReference type="Proteomes" id="UP001597128">
    <property type="component" value="Unassembled WGS sequence"/>
</dbReference>
<accession>A0ABW3F328</accession>
<dbReference type="InterPro" id="IPR011836">
    <property type="entry name" value="YhdP"/>
</dbReference>
<keyword evidence="1" id="KW-1133">Transmembrane helix</keyword>
<dbReference type="EMBL" id="JBHTKB010000001">
    <property type="protein sequence ID" value="MFD0912214.1"/>
    <property type="molecule type" value="Genomic_DNA"/>
</dbReference>
<comment type="caution">
    <text evidence="3">The sequence shown here is derived from an EMBL/GenBank/DDBJ whole genome shotgun (WGS) entry which is preliminary data.</text>
</comment>
<keyword evidence="1" id="KW-0472">Membrane</keyword>
<dbReference type="Pfam" id="PF13116">
    <property type="entry name" value="YhdP"/>
    <property type="match status" value="1"/>
</dbReference>
<keyword evidence="4" id="KW-1185">Reference proteome</keyword>
<evidence type="ECO:0000313" key="4">
    <source>
        <dbReference type="Proteomes" id="UP001597128"/>
    </source>
</evidence>
<evidence type="ECO:0000256" key="1">
    <source>
        <dbReference type="SAM" id="Phobius"/>
    </source>
</evidence>